<dbReference type="Proteomes" id="UP000283269">
    <property type="component" value="Unassembled WGS sequence"/>
</dbReference>
<feature type="transmembrane region" description="Helical" evidence="1">
    <location>
        <begin position="62"/>
        <end position="91"/>
    </location>
</feature>
<feature type="transmembrane region" description="Helical" evidence="1">
    <location>
        <begin position="296"/>
        <end position="320"/>
    </location>
</feature>
<keyword evidence="1" id="KW-0472">Membrane</keyword>
<keyword evidence="1" id="KW-1133">Transmembrane helix</keyword>
<evidence type="ECO:0000313" key="2">
    <source>
        <dbReference type="EMBL" id="PPQ94088.1"/>
    </source>
</evidence>
<sequence length="377" mass="40777">MFLARNAGISIAEQETVIGSVLNSIILLTFFVGVYTVFNPNRLLRNNLLAVSKKTADTNRSIVLPAISILFLLSAGTFVIQWFLINLAVVYMGRTRESIFITMLSGAPTWMADVMKISFYATFIVSDGLLVTCDINLNRNFPFHECDLEMHASLGSIVAHTLCSTDVFPGTIGNVVYDIYSTPIHILHCVSGLFAAIVVTQFLFSGASATTHATLTNNVRTAQMFVSVATTLTTTLLIAYKIHVTSRRVISSSKQAFKHIVIVLLESAAVYSIVILAFAIVIAIPSLDDVLSSSVAAYMEQVVTFTAGMAPTVLVARLALTSPRDKSASTTAFMLSGIQFQAQKSISQDIIDISEGICTVMTGSLKDDLESQSKMNG</sequence>
<feature type="transmembrane region" description="Helical" evidence="1">
    <location>
        <begin position="260"/>
        <end position="284"/>
    </location>
</feature>
<keyword evidence="3" id="KW-1185">Reference proteome</keyword>
<proteinExistence type="predicted"/>
<organism evidence="2 3">
    <name type="scientific">Psilocybe cyanescens</name>
    <dbReference type="NCBI Taxonomy" id="93625"/>
    <lineage>
        <taxon>Eukaryota</taxon>
        <taxon>Fungi</taxon>
        <taxon>Dikarya</taxon>
        <taxon>Basidiomycota</taxon>
        <taxon>Agaricomycotina</taxon>
        <taxon>Agaricomycetes</taxon>
        <taxon>Agaricomycetidae</taxon>
        <taxon>Agaricales</taxon>
        <taxon>Agaricineae</taxon>
        <taxon>Strophariaceae</taxon>
        <taxon>Psilocybe</taxon>
    </lineage>
</organism>
<dbReference type="EMBL" id="NHYD01000467">
    <property type="protein sequence ID" value="PPQ94088.1"/>
    <property type="molecule type" value="Genomic_DNA"/>
</dbReference>
<name>A0A409XTN1_PSICY</name>
<evidence type="ECO:0000313" key="3">
    <source>
        <dbReference type="Proteomes" id="UP000283269"/>
    </source>
</evidence>
<keyword evidence="1" id="KW-0812">Transmembrane</keyword>
<dbReference type="AlphaFoldDB" id="A0A409XTN1"/>
<dbReference type="InParanoid" id="A0A409XTN1"/>
<feature type="transmembrane region" description="Helical" evidence="1">
    <location>
        <begin position="186"/>
        <end position="204"/>
    </location>
</feature>
<gene>
    <name evidence="2" type="ORF">CVT25_009238</name>
</gene>
<evidence type="ECO:0000256" key="1">
    <source>
        <dbReference type="SAM" id="Phobius"/>
    </source>
</evidence>
<feature type="transmembrane region" description="Helical" evidence="1">
    <location>
        <begin position="224"/>
        <end position="240"/>
    </location>
</feature>
<evidence type="ECO:0008006" key="4">
    <source>
        <dbReference type="Google" id="ProtNLM"/>
    </source>
</evidence>
<feature type="transmembrane region" description="Helical" evidence="1">
    <location>
        <begin position="21"/>
        <end position="38"/>
    </location>
</feature>
<protein>
    <recommendedName>
        <fullName evidence="4">G-protein coupled receptors family 1 profile domain-containing protein</fullName>
    </recommendedName>
</protein>
<comment type="caution">
    <text evidence="2">The sequence shown here is derived from an EMBL/GenBank/DDBJ whole genome shotgun (WGS) entry which is preliminary data.</text>
</comment>
<accession>A0A409XTN1</accession>
<reference evidence="2 3" key="1">
    <citation type="journal article" date="2018" name="Evol. Lett.">
        <title>Horizontal gene cluster transfer increased hallucinogenic mushroom diversity.</title>
        <authorList>
            <person name="Reynolds H.T."/>
            <person name="Vijayakumar V."/>
            <person name="Gluck-Thaler E."/>
            <person name="Korotkin H.B."/>
            <person name="Matheny P.B."/>
            <person name="Slot J.C."/>
        </authorList>
    </citation>
    <scope>NUCLEOTIDE SEQUENCE [LARGE SCALE GENOMIC DNA]</scope>
    <source>
        <strain evidence="2 3">2631</strain>
    </source>
</reference>